<dbReference type="InterPro" id="IPR037151">
    <property type="entry name" value="AlkB-like_sf"/>
</dbReference>
<gene>
    <name evidence="8" type="primary">LOC107410574</name>
</gene>
<organism evidence="7 8">
    <name type="scientific">Ziziphus jujuba</name>
    <name type="common">Chinese jujube</name>
    <name type="synonym">Ziziphus sativa</name>
    <dbReference type="NCBI Taxonomy" id="326968"/>
    <lineage>
        <taxon>Eukaryota</taxon>
        <taxon>Viridiplantae</taxon>
        <taxon>Streptophyta</taxon>
        <taxon>Embryophyta</taxon>
        <taxon>Tracheophyta</taxon>
        <taxon>Spermatophyta</taxon>
        <taxon>Magnoliopsida</taxon>
        <taxon>eudicotyledons</taxon>
        <taxon>Gunneridae</taxon>
        <taxon>Pentapetalae</taxon>
        <taxon>rosids</taxon>
        <taxon>fabids</taxon>
        <taxon>Rosales</taxon>
        <taxon>Rhamnaceae</taxon>
        <taxon>Paliureae</taxon>
        <taxon>Ziziphus</taxon>
    </lineage>
</organism>
<evidence type="ECO:0000256" key="5">
    <source>
        <dbReference type="ARBA" id="ARBA00023004"/>
    </source>
</evidence>
<dbReference type="InterPro" id="IPR004574">
    <property type="entry name" value="Alkb"/>
</dbReference>
<dbReference type="SUPFAM" id="SSF51197">
    <property type="entry name" value="Clavaminate synthase-like"/>
    <property type="match status" value="1"/>
</dbReference>
<feature type="domain" description="Alpha-ketoglutarate-dependent dioxygenase AlkB-like" evidence="6">
    <location>
        <begin position="93"/>
        <end position="218"/>
    </location>
</feature>
<dbReference type="Pfam" id="PF13532">
    <property type="entry name" value="2OG-FeII_Oxy_2"/>
    <property type="match status" value="1"/>
</dbReference>
<keyword evidence="3" id="KW-0223">Dioxygenase</keyword>
<evidence type="ECO:0000259" key="6">
    <source>
        <dbReference type="Pfam" id="PF13532"/>
    </source>
</evidence>
<dbReference type="Proteomes" id="UP001652623">
    <property type="component" value="Chromosome 10"/>
</dbReference>
<comment type="similarity">
    <text evidence="1">Belongs to the alkB family.</text>
</comment>
<keyword evidence="5" id="KW-0408">Iron</keyword>
<dbReference type="InterPro" id="IPR027450">
    <property type="entry name" value="AlkB-like"/>
</dbReference>
<proteinExistence type="inferred from homology"/>
<evidence type="ECO:0000256" key="1">
    <source>
        <dbReference type="ARBA" id="ARBA00007879"/>
    </source>
</evidence>
<dbReference type="Gene3D" id="2.60.120.590">
    <property type="entry name" value="Alpha-ketoglutarate-dependent dioxygenase AlkB-like"/>
    <property type="match status" value="1"/>
</dbReference>
<protein>
    <submittedName>
        <fullName evidence="8">Uncharacterized protein LOC107410574</fullName>
    </submittedName>
</protein>
<reference evidence="8" key="1">
    <citation type="submission" date="2025-08" db="UniProtKB">
        <authorList>
            <consortium name="RefSeq"/>
        </authorList>
    </citation>
    <scope>IDENTIFICATION</scope>
    <source>
        <tissue evidence="8">Seedling</tissue>
    </source>
</reference>
<sequence length="227" mass="25622">MSALCEASSRFSGHSLSAIRHACKVVFSPFSTLQRNNCCSESSTVRNFDICLSGSKSFARLEPSSDRARNCEIWNGAEKKFERVSQVRAMRPGMVLLKHYITYDEQVGIIRSCQKLGLGPGGFYQLGNHGHYIMALGLTWDPKRRMYELWRTVDGTKTHDIPEDYSLLVKRSIQDAHAHLKKDLKGTNLEVEDVLPSMSPTVCIVNFYTTLATLALHQNSSLWMCTR</sequence>
<keyword evidence="7" id="KW-1185">Reference proteome</keyword>
<evidence type="ECO:0000313" key="8">
    <source>
        <dbReference type="RefSeq" id="XP_048324816.2"/>
    </source>
</evidence>
<dbReference type="GeneID" id="107410574"/>
<dbReference type="PANTHER" id="PTHR16557">
    <property type="entry name" value="ALKYLATED DNA REPAIR PROTEIN ALKB-RELATED"/>
    <property type="match status" value="1"/>
</dbReference>
<evidence type="ECO:0000313" key="7">
    <source>
        <dbReference type="Proteomes" id="UP001652623"/>
    </source>
</evidence>
<accession>A0ABM3IB43</accession>
<evidence type="ECO:0000256" key="3">
    <source>
        <dbReference type="ARBA" id="ARBA00022964"/>
    </source>
</evidence>
<keyword evidence="2" id="KW-0479">Metal-binding</keyword>
<evidence type="ECO:0000256" key="4">
    <source>
        <dbReference type="ARBA" id="ARBA00023002"/>
    </source>
</evidence>
<name>A0ABM3IB43_ZIZJJ</name>
<keyword evidence="4" id="KW-0560">Oxidoreductase</keyword>
<dbReference type="PANTHER" id="PTHR16557:SF10">
    <property type="entry name" value="2-OXOGLUTARATE-DEPENDENT DIOXYGENASE FAMILY PROTEIN"/>
    <property type="match status" value="1"/>
</dbReference>
<evidence type="ECO:0000256" key="2">
    <source>
        <dbReference type="ARBA" id="ARBA00022723"/>
    </source>
</evidence>
<dbReference type="RefSeq" id="XP_048324816.2">
    <property type="nucleotide sequence ID" value="XM_048468859.2"/>
</dbReference>